<keyword evidence="3" id="KW-1185">Reference proteome</keyword>
<proteinExistence type="predicted"/>
<dbReference type="InterPro" id="IPR008670">
    <property type="entry name" value="CoA_reduct_LuxC"/>
</dbReference>
<accession>A0A2Z4FPL6</accession>
<dbReference type="GO" id="GO:0008218">
    <property type="term" value="P:bioluminescence"/>
    <property type="evidence" value="ECO:0007669"/>
    <property type="project" value="InterPro"/>
</dbReference>
<keyword evidence="1" id="KW-0521">NADP</keyword>
<sequence length="406" mass="44043">MPRADLQQASQQRASYAQRVELLRAFMAQIFDDIESSDREFAKLCEAVVRDGWPAEMARQGMLFGQKTWQIDVITGAFEAEMMCFGGVAALEGASGSHRITRPESVVHIWPALPGAGLTPVFYGALLGAPQWIRPSRRGRHFAEYIAQRWPQEAAPLGLLASGDAWDFADITVVSGSDETVAEVRDIVAKSGAGRRKIVTGYGHRVSFCVLVDGPTMALGEWAKSVATDTVMWHQMGCFSPRAVLFVGAPERLAEFGELLGAAIAREESRLGATDMNAAELAQRAQARGVAEFRTEIWGDGIGWVERSDQPFRGERIAAHTVSLHPVASLDELPKMLDILPQHVQGVALAAPDAQFGAWADALCAAGATRICAPGRLQSPDGDWPHDGRPNTLDWVRATHLPGHTS</sequence>
<evidence type="ECO:0000313" key="2">
    <source>
        <dbReference type="EMBL" id="AWV90939.1"/>
    </source>
</evidence>
<dbReference type="EMBL" id="CP030032">
    <property type="protein sequence ID" value="AWV90939.1"/>
    <property type="molecule type" value="Genomic_DNA"/>
</dbReference>
<dbReference type="RefSeq" id="WP_111336736.1">
    <property type="nucleotide sequence ID" value="NZ_CP030032.1"/>
</dbReference>
<dbReference type="AlphaFoldDB" id="A0A2Z4FPL6"/>
<name>A0A2Z4FPL6_9DELT</name>
<dbReference type="OrthoDB" id="5504186at2"/>
<dbReference type="Proteomes" id="UP000249799">
    <property type="component" value="Chromosome"/>
</dbReference>
<protein>
    <submittedName>
        <fullName evidence="2">Uncharacterized protein</fullName>
    </submittedName>
</protein>
<evidence type="ECO:0000256" key="1">
    <source>
        <dbReference type="ARBA" id="ARBA00022857"/>
    </source>
</evidence>
<dbReference type="Pfam" id="PF05893">
    <property type="entry name" value="LuxC"/>
    <property type="match status" value="1"/>
</dbReference>
<dbReference type="GO" id="GO:0003995">
    <property type="term" value="F:acyl-CoA dehydrogenase activity"/>
    <property type="evidence" value="ECO:0007669"/>
    <property type="project" value="InterPro"/>
</dbReference>
<organism evidence="2 3">
    <name type="scientific">Bradymonas sediminis</name>
    <dbReference type="NCBI Taxonomy" id="1548548"/>
    <lineage>
        <taxon>Bacteria</taxon>
        <taxon>Deltaproteobacteria</taxon>
        <taxon>Bradymonadales</taxon>
        <taxon>Bradymonadaceae</taxon>
        <taxon>Bradymonas</taxon>
    </lineage>
</organism>
<evidence type="ECO:0000313" key="3">
    <source>
        <dbReference type="Proteomes" id="UP000249799"/>
    </source>
</evidence>
<dbReference type="KEGG" id="bsed:DN745_17050"/>
<gene>
    <name evidence="2" type="ORF">DN745_17050</name>
</gene>
<reference evidence="2 3" key="1">
    <citation type="submission" date="2018-06" db="EMBL/GenBank/DDBJ databases">
        <title>Lujinxingia sediminis gen. nov. sp. nov., a new facultative anaerobic member of the class Deltaproteobacteria, and proposal of Lujinxingaceae fam. nov.</title>
        <authorList>
            <person name="Guo L.-Y."/>
            <person name="Li C.-M."/>
            <person name="Wang S."/>
            <person name="Du Z.-J."/>
        </authorList>
    </citation>
    <scope>NUCLEOTIDE SEQUENCE [LARGE SCALE GENOMIC DNA]</scope>
    <source>
        <strain evidence="2 3">FA350</strain>
    </source>
</reference>